<proteinExistence type="predicted"/>
<name>A0AAU6W0E9_9CAUD</name>
<protein>
    <submittedName>
        <fullName evidence="1">Uncharacterized protein</fullName>
    </submittedName>
</protein>
<gene>
    <name evidence="1" type="ORF">Nican01_00084</name>
</gene>
<accession>A0AAU6W0E9</accession>
<sequence>MRLNPLAYAIHVAFQPKQWPVPHHLKQYNWMNIQ</sequence>
<evidence type="ECO:0000313" key="1">
    <source>
        <dbReference type="EMBL" id="XAI70097.1"/>
    </source>
</evidence>
<dbReference type="EMBL" id="PP179318">
    <property type="protein sequence ID" value="XAI70097.1"/>
    <property type="molecule type" value="Genomic_DNA"/>
</dbReference>
<reference evidence="1" key="1">
    <citation type="journal article" date="2024" name="J. Gen. Virol.">
        <title>Novel phages of Pseudomonas syringae unveil numerous potential auxiliary metabolic genes.</title>
        <authorList>
            <person name="Feltin C."/>
            <person name="Garneau J.R."/>
            <person name="Morris C.E."/>
            <person name="Berard A."/>
            <person name="Torres-Barcelo C."/>
        </authorList>
    </citation>
    <scope>NUCLEOTIDE SEQUENCE</scope>
</reference>
<organism evidence="1">
    <name type="scientific">Pseudomonas phage Nican01</name>
    <dbReference type="NCBI Taxonomy" id="3138540"/>
    <lineage>
        <taxon>Viruses</taxon>
        <taxon>Duplodnaviria</taxon>
        <taxon>Heunggongvirae</taxon>
        <taxon>Uroviricota</taxon>
        <taxon>Caudoviricetes</taxon>
        <taxon>Nickievirus</taxon>
    </lineage>
</organism>